<organism evidence="2 3">
    <name type="scientific">Nocardia goodfellowii</name>
    <dbReference type="NCBI Taxonomy" id="882446"/>
    <lineage>
        <taxon>Bacteria</taxon>
        <taxon>Bacillati</taxon>
        <taxon>Actinomycetota</taxon>
        <taxon>Actinomycetes</taxon>
        <taxon>Mycobacteriales</taxon>
        <taxon>Nocardiaceae</taxon>
        <taxon>Nocardia</taxon>
    </lineage>
</organism>
<feature type="chain" id="PRO_5047329964" evidence="1">
    <location>
        <begin position="32"/>
        <end position="150"/>
    </location>
</feature>
<dbReference type="EMBL" id="JAGGMR010000001">
    <property type="protein sequence ID" value="MBP2189946.1"/>
    <property type="molecule type" value="Genomic_DNA"/>
</dbReference>
<dbReference type="RefSeq" id="WP_209889377.1">
    <property type="nucleotide sequence ID" value="NZ_JAGGMR010000001.1"/>
</dbReference>
<feature type="signal peptide" evidence="1">
    <location>
        <begin position="1"/>
        <end position="31"/>
    </location>
</feature>
<accession>A0ABS4QE25</accession>
<keyword evidence="1" id="KW-0732">Signal</keyword>
<evidence type="ECO:0000313" key="2">
    <source>
        <dbReference type="EMBL" id="MBP2189946.1"/>
    </source>
</evidence>
<keyword evidence="3" id="KW-1185">Reference proteome</keyword>
<name>A0ABS4QE25_9NOCA</name>
<comment type="caution">
    <text evidence="2">The sequence shown here is derived from an EMBL/GenBank/DDBJ whole genome shotgun (WGS) entry which is preliminary data.</text>
</comment>
<reference evidence="2 3" key="1">
    <citation type="submission" date="2021-03" db="EMBL/GenBank/DDBJ databases">
        <title>Sequencing the genomes of 1000 actinobacteria strains.</title>
        <authorList>
            <person name="Klenk H.-P."/>
        </authorList>
    </citation>
    <scope>NUCLEOTIDE SEQUENCE [LARGE SCALE GENOMIC DNA]</scope>
    <source>
        <strain evidence="2 3">DSM 45516</strain>
    </source>
</reference>
<gene>
    <name evidence="2" type="ORF">BJ987_002847</name>
</gene>
<sequence length="150" mass="15361">MKSVRRTLTLPAAGAIATAAVLTLTAAPASAANGGKFQTIYSLTNGLCFAVVDSSVHGPGYPSSATFTVSTNMTGVGSCSLDVTLHWRNVDTGETGTRTAKATGPGFWISDPKSTVFQPGFGKFVGTVTVNALSVPPSGQVEFTVEPYQG</sequence>
<evidence type="ECO:0000256" key="1">
    <source>
        <dbReference type="SAM" id="SignalP"/>
    </source>
</evidence>
<evidence type="ECO:0000313" key="3">
    <source>
        <dbReference type="Proteomes" id="UP001519325"/>
    </source>
</evidence>
<proteinExistence type="predicted"/>
<dbReference type="Proteomes" id="UP001519325">
    <property type="component" value="Unassembled WGS sequence"/>
</dbReference>
<protein>
    <submittedName>
        <fullName evidence="2">Uncharacterized protein</fullName>
    </submittedName>
</protein>